<protein>
    <submittedName>
        <fullName evidence="1">11995_t:CDS:1</fullName>
    </submittedName>
</protein>
<keyword evidence="2" id="KW-1185">Reference proteome</keyword>
<reference evidence="1 2" key="1">
    <citation type="submission" date="2021-06" db="EMBL/GenBank/DDBJ databases">
        <authorList>
            <person name="Kallberg Y."/>
            <person name="Tangrot J."/>
            <person name="Rosling A."/>
        </authorList>
    </citation>
    <scope>NUCLEOTIDE SEQUENCE [LARGE SCALE GENOMIC DNA]</scope>
    <source>
        <strain evidence="1 2">120-4 pot B 10/14</strain>
    </source>
</reference>
<evidence type="ECO:0000313" key="2">
    <source>
        <dbReference type="Proteomes" id="UP000789901"/>
    </source>
</evidence>
<gene>
    <name evidence="1" type="ORF">GMARGA_LOCUS7351</name>
</gene>
<sequence length="299" mass="34172">MRHILVPQLNKPRANAVLACTSCRKSHRRKRGPRSKSSNFLYETATEEFQPSYSNLEPLLTTEAFIVQEPSPNNQNTMLIDSYETTNEEFQSPYLNFGIPHIYNPITTISSHIYNHITITPSFRTDEVFIGQRLMSDNQNTTSINSYEITAFINRALIPNTASLNPYEITIEEFKSSFSNFGSPYIYNHITVIPPFEATETFFGQGPMLYQNTTPISPCEITTEEFQFPTAEAFIDPYETINQSSYSNFRTPQIYNHITAIPLFEATEMFIGQGPMLDQNSASVNSTYEITIEDSILYY</sequence>
<comment type="caution">
    <text evidence="1">The sequence shown here is derived from an EMBL/GenBank/DDBJ whole genome shotgun (WGS) entry which is preliminary data.</text>
</comment>
<name>A0ABN7UJP7_GIGMA</name>
<dbReference type="Proteomes" id="UP000789901">
    <property type="component" value="Unassembled WGS sequence"/>
</dbReference>
<accession>A0ABN7UJP7</accession>
<evidence type="ECO:0000313" key="1">
    <source>
        <dbReference type="EMBL" id="CAG8610904.1"/>
    </source>
</evidence>
<proteinExistence type="predicted"/>
<organism evidence="1 2">
    <name type="scientific">Gigaspora margarita</name>
    <dbReference type="NCBI Taxonomy" id="4874"/>
    <lineage>
        <taxon>Eukaryota</taxon>
        <taxon>Fungi</taxon>
        <taxon>Fungi incertae sedis</taxon>
        <taxon>Mucoromycota</taxon>
        <taxon>Glomeromycotina</taxon>
        <taxon>Glomeromycetes</taxon>
        <taxon>Diversisporales</taxon>
        <taxon>Gigasporaceae</taxon>
        <taxon>Gigaspora</taxon>
    </lineage>
</organism>
<dbReference type="EMBL" id="CAJVQB010003531">
    <property type="protein sequence ID" value="CAG8610904.1"/>
    <property type="molecule type" value="Genomic_DNA"/>
</dbReference>